<reference evidence="2" key="1">
    <citation type="journal article" date="2023" name="Plants (Basel)">
        <title>Genomic Analysis of Leptolyngbya boryana CZ1 Reveals Efficient Carbon Fixation Modules.</title>
        <authorList>
            <person name="Bai X."/>
            <person name="Wang H."/>
            <person name="Cheng W."/>
            <person name="Wang J."/>
            <person name="Ma M."/>
            <person name="Hu H."/>
            <person name="Song Z."/>
            <person name="Ma H."/>
            <person name="Fan Y."/>
            <person name="Du C."/>
            <person name="Xu J."/>
        </authorList>
    </citation>
    <scope>NUCLEOTIDE SEQUENCE</scope>
    <source>
        <strain evidence="2">CZ1</strain>
    </source>
</reference>
<evidence type="ECO:0008006" key="3">
    <source>
        <dbReference type="Google" id="ProtNLM"/>
    </source>
</evidence>
<keyword evidence="1" id="KW-0732">Signal</keyword>
<sequence length="628" mass="70642">MYRFLPVGLLLINVLWTSTAQPAHALSLRFCVNPDGTPDSPSLKHTQPENTEWEQGQELAQIAIAFYQAGKPDQMQRVNQQIQTKFRYSAERMRILSALQMLIVGNQEAALSELSNLNLTEQDATAILIEILKLPEADRATWVLQAVDRLPDRMINVKFAWLLGVADSYPNRTESMKLLAKARSLLYEEWQLDKWVDLAETYRRAGDAQTARSLLESVIKIGLPQNKIAAVSRAYAMLDDFNAAQKLIQTMPAAQHSVQTMLASQNLMSVKPIPDAPDNVRAAIALQFADRGDVARSNHFLKQIRDPGIKRDVSSQVIQKLLKQNRELVLPENASTVERQIAEMGRFPGLYALIKDWQSIQFQQNAVAWLIYRAAQANQTMVSDRMLTQLRGSDLNSFIRAAQLLNQVGYKSKAQSLLIEAIELAKQKDSALIPSLAGLLAETGNFQQANRLLDEQLAQFEHNPKNSPKSISSPGDFSIFSEESSLAHFFKEQFFSLSSSQSKQLHKLNPEQILQSVPPLQKDVKAIAYGHFAKEYSRARNFAKANELLQKIPARYCKFRTSIYQELVAQATMAKDAEVALTAMAQIHPSEENQSFLRAQFLAIAQFYIEQNKGTEAIPLLEHLLKPL</sequence>
<dbReference type="RefSeq" id="WP_316427019.1">
    <property type="nucleotide sequence ID" value="NZ_CP130144.1"/>
</dbReference>
<feature type="signal peptide" evidence="1">
    <location>
        <begin position="1"/>
        <end position="25"/>
    </location>
</feature>
<dbReference type="EMBL" id="CP130144">
    <property type="protein sequence ID" value="WNZ45304.1"/>
    <property type="molecule type" value="Genomic_DNA"/>
</dbReference>
<feature type="chain" id="PRO_5041658976" description="Tetratricopeptide repeat protein" evidence="1">
    <location>
        <begin position="26"/>
        <end position="628"/>
    </location>
</feature>
<reference evidence="2" key="2">
    <citation type="submission" date="2023-07" db="EMBL/GenBank/DDBJ databases">
        <authorList>
            <person name="Bai X.-H."/>
            <person name="Wang H.-H."/>
            <person name="Wang J."/>
            <person name="Ma M.-Y."/>
            <person name="Hu H.-H."/>
            <person name="Song Z.-L."/>
            <person name="Ma H.-G."/>
            <person name="Fan Y."/>
            <person name="Du C.-Y."/>
            <person name="Xu J.-C."/>
        </authorList>
    </citation>
    <scope>NUCLEOTIDE SEQUENCE</scope>
    <source>
        <strain evidence="2">CZ1</strain>
    </source>
</reference>
<evidence type="ECO:0000256" key="1">
    <source>
        <dbReference type="SAM" id="SignalP"/>
    </source>
</evidence>
<protein>
    <recommendedName>
        <fullName evidence="3">Tetratricopeptide repeat protein</fullName>
    </recommendedName>
</protein>
<dbReference type="AlphaFoldDB" id="A0AA96WW64"/>
<organism evidence="2">
    <name type="scientific">Leptolyngbya boryana CZ1</name>
    <dbReference type="NCBI Taxonomy" id="3060204"/>
    <lineage>
        <taxon>Bacteria</taxon>
        <taxon>Bacillati</taxon>
        <taxon>Cyanobacteriota</taxon>
        <taxon>Cyanophyceae</taxon>
        <taxon>Leptolyngbyales</taxon>
        <taxon>Leptolyngbyaceae</taxon>
        <taxon>Leptolyngbya group</taxon>
        <taxon>Leptolyngbya</taxon>
    </lineage>
</organism>
<dbReference type="InterPro" id="IPR011990">
    <property type="entry name" value="TPR-like_helical_dom_sf"/>
</dbReference>
<proteinExistence type="predicted"/>
<accession>A0AA96WW64</accession>
<gene>
    <name evidence="2" type="ORF">Q2T42_26295</name>
</gene>
<name>A0AA96WW64_LEPBY</name>
<evidence type="ECO:0000313" key="2">
    <source>
        <dbReference type="EMBL" id="WNZ45304.1"/>
    </source>
</evidence>
<dbReference type="SUPFAM" id="SSF48452">
    <property type="entry name" value="TPR-like"/>
    <property type="match status" value="1"/>
</dbReference>